<name>A0A087FY69_ARAAL</name>
<dbReference type="AlphaFoldDB" id="A0A087FY69"/>
<dbReference type="Gramene" id="KFK22571">
    <property type="protein sequence ID" value="KFK22571"/>
    <property type="gene ID" value="AALP_AAs55694U000100"/>
</dbReference>
<evidence type="ECO:0000313" key="1">
    <source>
        <dbReference type="EMBL" id="KFK22571.1"/>
    </source>
</evidence>
<organism evidence="1 2">
    <name type="scientific">Arabis alpina</name>
    <name type="common">Alpine rock-cress</name>
    <dbReference type="NCBI Taxonomy" id="50452"/>
    <lineage>
        <taxon>Eukaryota</taxon>
        <taxon>Viridiplantae</taxon>
        <taxon>Streptophyta</taxon>
        <taxon>Embryophyta</taxon>
        <taxon>Tracheophyta</taxon>
        <taxon>Spermatophyta</taxon>
        <taxon>Magnoliopsida</taxon>
        <taxon>eudicotyledons</taxon>
        <taxon>Gunneridae</taxon>
        <taxon>Pentapetalae</taxon>
        <taxon>rosids</taxon>
        <taxon>malvids</taxon>
        <taxon>Brassicales</taxon>
        <taxon>Brassicaceae</taxon>
        <taxon>Arabideae</taxon>
        <taxon>Arabis</taxon>
    </lineage>
</organism>
<gene>
    <name evidence="1" type="ORF">AALP_AAs55694U000100</name>
</gene>
<dbReference type="EMBL" id="KL987880">
    <property type="protein sequence ID" value="KFK22571.1"/>
    <property type="molecule type" value="Genomic_DNA"/>
</dbReference>
<evidence type="ECO:0000313" key="2">
    <source>
        <dbReference type="Proteomes" id="UP000029120"/>
    </source>
</evidence>
<sequence>SDERQEMTLRKLHVAGGDDASPIRRRMIVARG</sequence>
<proteinExistence type="predicted"/>
<protein>
    <submittedName>
        <fullName evidence="1">Uncharacterized protein</fullName>
    </submittedName>
</protein>
<feature type="non-terminal residue" evidence="1">
    <location>
        <position position="1"/>
    </location>
</feature>
<accession>A0A087FY69</accession>
<keyword evidence="2" id="KW-1185">Reference proteome</keyword>
<reference evidence="2" key="1">
    <citation type="journal article" date="2015" name="Nat. Plants">
        <title>Genome expansion of Arabis alpina linked with retrotransposition and reduced symmetric DNA methylation.</title>
        <authorList>
            <person name="Willing E.M."/>
            <person name="Rawat V."/>
            <person name="Mandakova T."/>
            <person name="Maumus F."/>
            <person name="James G.V."/>
            <person name="Nordstroem K.J."/>
            <person name="Becker C."/>
            <person name="Warthmann N."/>
            <person name="Chica C."/>
            <person name="Szarzynska B."/>
            <person name="Zytnicki M."/>
            <person name="Albani M.C."/>
            <person name="Kiefer C."/>
            <person name="Bergonzi S."/>
            <person name="Castaings L."/>
            <person name="Mateos J.L."/>
            <person name="Berns M.C."/>
            <person name="Bujdoso N."/>
            <person name="Piofczyk T."/>
            <person name="de Lorenzo L."/>
            <person name="Barrero-Sicilia C."/>
            <person name="Mateos I."/>
            <person name="Piednoel M."/>
            <person name="Hagmann J."/>
            <person name="Chen-Min-Tao R."/>
            <person name="Iglesias-Fernandez R."/>
            <person name="Schuster S.C."/>
            <person name="Alonso-Blanco C."/>
            <person name="Roudier F."/>
            <person name="Carbonero P."/>
            <person name="Paz-Ares J."/>
            <person name="Davis S.J."/>
            <person name="Pecinka A."/>
            <person name="Quesneville H."/>
            <person name="Colot V."/>
            <person name="Lysak M.A."/>
            <person name="Weigel D."/>
            <person name="Coupland G."/>
            <person name="Schneeberger K."/>
        </authorList>
    </citation>
    <scope>NUCLEOTIDE SEQUENCE [LARGE SCALE GENOMIC DNA]</scope>
    <source>
        <strain evidence="2">cv. Pajares</strain>
    </source>
</reference>
<dbReference type="Proteomes" id="UP000029120">
    <property type="component" value="Unassembled WGS sequence"/>
</dbReference>